<accession>A0ABY8M2C5</accession>
<dbReference type="RefSeq" id="WP_227701813.1">
    <property type="nucleotide sequence ID" value="NZ_CP123000.1"/>
</dbReference>
<dbReference type="EMBL" id="CP123000">
    <property type="protein sequence ID" value="WGI68652.1"/>
    <property type="molecule type" value="Genomic_DNA"/>
</dbReference>
<protein>
    <submittedName>
        <fullName evidence="1">Uncharacterized protein</fullName>
    </submittedName>
</protein>
<sequence>MSDRLLRPDISDCATQQETAAWLLACPLATLVTEEAFIRRTLRLSGFREGLSYLETMLSVLREDRREDGNLMNYMAFATANGRLWRVADGLPPR</sequence>
<evidence type="ECO:0000313" key="1">
    <source>
        <dbReference type="EMBL" id="WGI68652.1"/>
    </source>
</evidence>
<proteinExistence type="predicted"/>
<gene>
    <name evidence="1" type="ORF">QEO92_00695</name>
</gene>
<organism evidence="1 2">
    <name type="scientific">Neorhizobium petrolearium</name>
    <dbReference type="NCBI Taxonomy" id="515361"/>
    <lineage>
        <taxon>Bacteria</taxon>
        <taxon>Pseudomonadati</taxon>
        <taxon>Pseudomonadota</taxon>
        <taxon>Alphaproteobacteria</taxon>
        <taxon>Hyphomicrobiales</taxon>
        <taxon>Rhizobiaceae</taxon>
        <taxon>Rhizobium/Agrobacterium group</taxon>
        <taxon>Neorhizobium</taxon>
    </lineage>
</organism>
<keyword evidence="2" id="KW-1185">Reference proteome</keyword>
<evidence type="ECO:0000313" key="2">
    <source>
        <dbReference type="Proteomes" id="UP001227095"/>
    </source>
</evidence>
<name>A0ABY8M2C5_9HYPH</name>
<reference evidence="1 2" key="1">
    <citation type="submission" date="2023-04" db="EMBL/GenBank/DDBJ databases">
        <title>Neorhizobium petrolearium OS53, complete genome.</title>
        <authorList>
            <person name="Yu T."/>
        </authorList>
    </citation>
    <scope>NUCLEOTIDE SEQUENCE [LARGE SCALE GENOMIC DNA]</scope>
    <source>
        <strain evidence="1 2">OS53</strain>
    </source>
</reference>
<dbReference type="Proteomes" id="UP001227095">
    <property type="component" value="Chromosome"/>
</dbReference>